<name>A0ABV4J7L7_9ACTN</name>
<comment type="caution">
    <text evidence="3">The sequence shown here is derived from an EMBL/GenBank/DDBJ whole genome shotgun (WGS) entry which is preliminary data.</text>
</comment>
<proteinExistence type="predicted"/>
<protein>
    <submittedName>
        <fullName evidence="3">Uncharacterized protein</fullName>
    </submittedName>
</protein>
<evidence type="ECO:0000256" key="1">
    <source>
        <dbReference type="SAM" id="MobiDB-lite"/>
    </source>
</evidence>
<reference evidence="3 4" key="1">
    <citation type="journal article" date="2021" name="Res Sq">
        <title>Streptomyces Pimoensis sp. nov., Isolated From the Taklimakan Desert in Xinjiang, China.</title>
        <authorList>
            <person name="Zhang P."/>
            <person name="Luo X."/>
            <person name="Luo X."/>
            <person name="Liu Z."/>
            <person name="Xia Z."/>
            <person name="Wan C."/>
            <person name="zhang L."/>
        </authorList>
    </citation>
    <scope>NUCLEOTIDE SEQUENCE [LARGE SCALE GENOMIC DNA]</scope>
    <source>
        <strain evidence="3 4">TRM75549</strain>
    </source>
</reference>
<evidence type="ECO:0000313" key="3">
    <source>
        <dbReference type="EMBL" id="MEZ3181992.1"/>
    </source>
</evidence>
<gene>
    <name evidence="3" type="ORF">KYY02_25965</name>
</gene>
<keyword evidence="2" id="KW-0472">Membrane</keyword>
<organism evidence="3 4">
    <name type="scientific">Streptomyces pimonensis</name>
    <dbReference type="NCBI Taxonomy" id="2860288"/>
    <lineage>
        <taxon>Bacteria</taxon>
        <taxon>Bacillati</taxon>
        <taxon>Actinomycetota</taxon>
        <taxon>Actinomycetes</taxon>
        <taxon>Kitasatosporales</taxon>
        <taxon>Streptomycetaceae</taxon>
        <taxon>Streptomyces</taxon>
    </lineage>
</organism>
<feature type="region of interest" description="Disordered" evidence="1">
    <location>
        <begin position="1"/>
        <end position="23"/>
    </location>
</feature>
<dbReference type="RefSeq" id="WP_371242164.1">
    <property type="nucleotide sequence ID" value="NZ_JAHWZY010000033.1"/>
</dbReference>
<evidence type="ECO:0000313" key="4">
    <source>
        <dbReference type="Proteomes" id="UP001567537"/>
    </source>
</evidence>
<accession>A0ABV4J7L7</accession>
<dbReference type="EMBL" id="JAHWZY010000033">
    <property type="protein sequence ID" value="MEZ3181992.1"/>
    <property type="molecule type" value="Genomic_DNA"/>
</dbReference>
<keyword evidence="4" id="KW-1185">Reference proteome</keyword>
<keyword evidence="2" id="KW-0812">Transmembrane</keyword>
<evidence type="ECO:0000256" key="2">
    <source>
        <dbReference type="SAM" id="Phobius"/>
    </source>
</evidence>
<feature type="transmembrane region" description="Helical" evidence="2">
    <location>
        <begin position="34"/>
        <end position="53"/>
    </location>
</feature>
<keyword evidence="2" id="KW-1133">Transmembrane helix</keyword>
<dbReference type="Proteomes" id="UP001567537">
    <property type="component" value="Unassembled WGS sequence"/>
</dbReference>
<sequence>MNAVRELPQRSSSRSPERLRTTRWTHGSRQNDNYHWVWGVVSGGWGPLPIAAWKRQYRYRKQYVFRCNVVAWYGWGKQRILATHENHCQYFYRDRTTYRIASTGKKWTRTGGWSCVRTSRVYVSSCRIVCAKG</sequence>